<dbReference type="SMART" id="SM00849">
    <property type="entry name" value="Lactamase_B"/>
    <property type="match status" value="1"/>
</dbReference>
<dbReference type="RefSeq" id="WP_088812841.1">
    <property type="nucleotide sequence ID" value="NZ_FYEX01000001.1"/>
</dbReference>
<dbReference type="InterPro" id="IPR001279">
    <property type="entry name" value="Metallo-B-lactamas"/>
</dbReference>
<evidence type="ECO:0000313" key="2">
    <source>
        <dbReference type="EMBL" id="SNC63967.1"/>
    </source>
</evidence>
<dbReference type="Gene3D" id="1.10.10.10">
    <property type="entry name" value="Winged helix-like DNA-binding domain superfamily/Winged helix DNA-binding domain"/>
    <property type="match status" value="1"/>
</dbReference>
<dbReference type="InterPro" id="IPR050662">
    <property type="entry name" value="Sec-metab_biosynth-thioest"/>
</dbReference>
<dbReference type="InterPro" id="IPR036866">
    <property type="entry name" value="RibonucZ/Hydroxyglut_hydro"/>
</dbReference>
<name>A0A212TD06_9BURK</name>
<sequence length="356" mass="40091">MSSLTYPFNDELPLLGRSKKIDANVKWLRMPLPFALDHINLWLIKDVFNGQHGWTVVDCGVANQASKDAWESIFKSELEGLPIVRVIVTHMHPDHIGLASWLCERWSAPLWMTMTDYLLAKWLSSPEGANIGSAAGGGGAADHFAKHGLNQEDDLVKIRARANYFSQMVPSVPPRFRRIIDREEIIIGDGVWQVISGYGHAPEHASLWNAKDNLLISGDMVLPRISTNVSVFDTEPDADPLGLYLSSLERFVGLPLQILVLPSHGKPFQGLHLRVEQLKKHHQDRLADTMAACQQAPQTARDLIPVLFKRELDLHQLTFAMGEAIAHLNYLWRVGCLSREVSSDGVWQFFYQKSYQ</sequence>
<dbReference type="PANTHER" id="PTHR23131:SF4">
    <property type="entry name" value="METALLO-BETA-LACTAMASE SUPERFAMILY POTEIN"/>
    <property type="match status" value="1"/>
</dbReference>
<organism evidence="2 3">
    <name type="scientific">Polynucleobacter victoriensis</name>
    <dbReference type="NCBI Taxonomy" id="2049319"/>
    <lineage>
        <taxon>Bacteria</taxon>
        <taxon>Pseudomonadati</taxon>
        <taxon>Pseudomonadota</taxon>
        <taxon>Betaproteobacteria</taxon>
        <taxon>Burkholderiales</taxon>
        <taxon>Burkholderiaceae</taxon>
        <taxon>Polynucleobacter</taxon>
    </lineage>
</organism>
<keyword evidence="3" id="KW-1185">Reference proteome</keyword>
<gene>
    <name evidence="2" type="ORF">SAMN06295916_0996</name>
</gene>
<dbReference type="AlphaFoldDB" id="A0A212TD06"/>
<dbReference type="SUPFAM" id="SSF56281">
    <property type="entry name" value="Metallo-hydrolase/oxidoreductase"/>
    <property type="match status" value="1"/>
</dbReference>
<accession>A0A212TD06</accession>
<dbReference type="OrthoDB" id="2971563at2"/>
<evidence type="ECO:0000259" key="1">
    <source>
        <dbReference type="SMART" id="SM00849"/>
    </source>
</evidence>
<dbReference type="Gene3D" id="3.60.15.10">
    <property type="entry name" value="Ribonuclease Z/Hydroxyacylglutathione hydrolase-like"/>
    <property type="match status" value="1"/>
</dbReference>
<dbReference type="PANTHER" id="PTHR23131">
    <property type="entry name" value="ENDORIBONUCLEASE LACTB2"/>
    <property type="match status" value="1"/>
</dbReference>
<dbReference type="Pfam" id="PF00753">
    <property type="entry name" value="Lactamase_B"/>
    <property type="match status" value="1"/>
</dbReference>
<dbReference type="EMBL" id="FYEX01000001">
    <property type="protein sequence ID" value="SNC63967.1"/>
    <property type="molecule type" value="Genomic_DNA"/>
</dbReference>
<dbReference type="InterPro" id="IPR036388">
    <property type="entry name" value="WH-like_DNA-bd_sf"/>
</dbReference>
<reference evidence="2 3" key="1">
    <citation type="submission" date="2017-06" db="EMBL/GenBank/DDBJ databases">
        <authorList>
            <person name="Kim H.J."/>
            <person name="Triplett B.A."/>
        </authorList>
    </citation>
    <scope>NUCLEOTIDE SEQUENCE [LARGE SCALE GENOMIC DNA]</scope>
    <source>
        <strain evidence="2 3">MWH-VicM1</strain>
    </source>
</reference>
<dbReference type="Pfam" id="PF21221">
    <property type="entry name" value="B_lactamase-like_C"/>
    <property type="match status" value="1"/>
</dbReference>
<proteinExistence type="predicted"/>
<protein>
    <submittedName>
        <fullName evidence="2">Glyoxylase, beta-lactamase superfamily II</fullName>
    </submittedName>
</protein>
<feature type="domain" description="Metallo-beta-lactamase" evidence="1">
    <location>
        <begin position="38"/>
        <end position="264"/>
    </location>
</feature>
<dbReference type="Proteomes" id="UP000197215">
    <property type="component" value="Unassembled WGS sequence"/>
</dbReference>
<dbReference type="InterPro" id="IPR048933">
    <property type="entry name" value="B_lactamase-like_C"/>
</dbReference>
<evidence type="ECO:0000313" key="3">
    <source>
        <dbReference type="Proteomes" id="UP000197215"/>
    </source>
</evidence>